<evidence type="ECO:0000259" key="7">
    <source>
        <dbReference type="PROSITE" id="PS50089"/>
    </source>
</evidence>
<proteinExistence type="predicted"/>
<dbReference type="Ensembl" id="ENSMMOT00000025482.1">
    <property type="protein sequence ID" value="ENSMMOP00000025063.1"/>
    <property type="gene ID" value="ENSMMOG00000019033.1"/>
</dbReference>
<dbReference type="SMART" id="SM00184">
    <property type="entry name" value="RING"/>
    <property type="match status" value="1"/>
</dbReference>
<dbReference type="Pfam" id="PF13765">
    <property type="entry name" value="PRY"/>
    <property type="match status" value="1"/>
</dbReference>
<dbReference type="SUPFAM" id="SSF57850">
    <property type="entry name" value="RING/U-box"/>
    <property type="match status" value="1"/>
</dbReference>
<dbReference type="PROSITE" id="PS00518">
    <property type="entry name" value="ZF_RING_1"/>
    <property type="match status" value="1"/>
</dbReference>
<keyword evidence="3 6" id="KW-0863">Zinc-finger</keyword>
<keyword evidence="11" id="KW-1185">Reference proteome</keyword>
<dbReference type="InterPro" id="IPR003879">
    <property type="entry name" value="Butyrophylin_SPRY"/>
</dbReference>
<dbReference type="PROSITE" id="PS50089">
    <property type="entry name" value="ZF_RING_2"/>
    <property type="match status" value="1"/>
</dbReference>
<keyword evidence="5" id="KW-0391">Immunity</keyword>
<dbReference type="PANTHER" id="PTHR25465:SF14">
    <property type="entry name" value="E3 UBIQUITIN-PROTEIN LIGASE TRIM65"/>
    <property type="match status" value="1"/>
</dbReference>
<dbReference type="Gene3D" id="3.30.40.10">
    <property type="entry name" value="Zinc/RING finger domain, C3HC4 (zinc finger)"/>
    <property type="match status" value="1"/>
</dbReference>
<dbReference type="Pfam" id="PF15227">
    <property type="entry name" value="zf-C3HC4_4"/>
    <property type="match status" value="1"/>
</dbReference>
<dbReference type="STRING" id="94237.ENSMMOP00000025063"/>
<accession>A0A3Q3X2G8</accession>
<dbReference type="PROSITE" id="PS50119">
    <property type="entry name" value="ZF_BBOX"/>
    <property type="match status" value="1"/>
</dbReference>
<dbReference type="Pfam" id="PF00622">
    <property type="entry name" value="SPRY"/>
    <property type="match status" value="1"/>
</dbReference>
<dbReference type="InterPro" id="IPR013083">
    <property type="entry name" value="Znf_RING/FYVE/PHD"/>
</dbReference>
<dbReference type="GO" id="GO:0045087">
    <property type="term" value="P:innate immune response"/>
    <property type="evidence" value="ECO:0007669"/>
    <property type="project" value="UniProtKB-KW"/>
</dbReference>
<organism evidence="10 11">
    <name type="scientific">Mola mola</name>
    <name type="common">Ocean sunfish</name>
    <name type="synonym">Tetraodon mola</name>
    <dbReference type="NCBI Taxonomy" id="94237"/>
    <lineage>
        <taxon>Eukaryota</taxon>
        <taxon>Metazoa</taxon>
        <taxon>Chordata</taxon>
        <taxon>Craniata</taxon>
        <taxon>Vertebrata</taxon>
        <taxon>Euteleostomi</taxon>
        <taxon>Actinopterygii</taxon>
        <taxon>Neopterygii</taxon>
        <taxon>Teleostei</taxon>
        <taxon>Neoteleostei</taxon>
        <taxon>Acanthomorphata</taxon>
        <taxon>Eupercaria</taxon>
        <taxon>Tetraodontiformes</taxon>
        <taxon>Molidae</taxon>
        <taxon>Mola</taxon>
    </lineage>
</organism>
<sequence>MASAWSEEETFVCSVCLDTLKDPATLPCGHSYCLACIQSHWDKEGSKGGYSCPQCRQAFSPRPSLAKSTLLVEAMEKLRANSLKRDSSTAASSGNMYPQLPTVEPRPCPQHNLPLDLFCHEDKECVCKVCCQHGHKGHRVLKPQEERQLVQMQADVQKRIQETEKKLNEIPHFASVQAAQQESVDLFSQLVNKVNLTGAQVGGLLGAHEMALGSQVEGRIQRLEQEVSNILGFFVLQNFLTIEPLCQTDATGESSLGREEAVVASIRSALKELQESVQDLCRSRLAKIATTCQSPLSTAMGLSNPEPKTRDELLKFRFEPTMDPNTAYRHLQLSDGGHKATMRAENLNPPDHPERFHFWRQVLCREPLAGSPYYWEVEWTGQKITVSVAYKDMERKGSDDLSRLGHNARSWSLYWSGTGFSFWHNGQEKLLGSPKARRLGVYLDQHAGILSFYRVANNQADLIHRHQNQFTGPLCPGFRFWAGVGATVTVCQLD</sequence>
<evidence type="ECO:0000259" key="9">
    <source>
        <dbReference type="PROSITE" id="PS50188"/>
    </source>
</evidence>
<dbReference type="InterPro" id="IPR001870">
    <property type="entry name" value="B30.2/SPRY"/>
</dbReference>
<dbReference type="CDD" id="cd19769">
    <property type="entry name" value="Bbox2_TRIM16-like"/>
    <property type="match status" value="1"/>
</dbReference>
<dbReference type="InterPro" id="IPR013320">
    <property type="entry name" value="ConA-like_dom_sf"/>
</dbReference>
<evidence type="ECO:0000256" key="3">
    <source>
        <dbReference type="ARBA" id="ARBA00022771"/>
    </source>
</evidence>
<dbReference type="GO" id="GO:0005737">
    <property type="term" value="C:cytoplasm"/>
    <property type="evidence" value="ECO:0007669"/>
    <property type="project" value="UniProtKB-ARBA"/>
</dbReference>
<feature type="domain" description="B box-type" evidence="8">
    <location>
        <begin position="103"/>
        <end position="143"/>
    </location>
</feature>
<dbReference type="InterPro" id="IPR043136">
    <property type="entry name" value="B30.2/SPRY_sf"/>
</dbReference>
<evidence type="ECO:0000259" key="8">
    <source>
        <dbReference type="PROSITE" id="PS50119"/>
    </source>
</evidence>
<dbReference type="SMART" id="SM00589">
    <property type="entry name" value="PRY"/>
    <property type="match status" value="1"/>
</dbReference>
<dbReference type="PANTHER" id="PTHR25465">
    <property type="entry name" value="B-BOX DOMAIN CONTAINING"/>
    <property type="match status" value="1"/>
</dbReference>
<dbReference type="PRINTS" id="PR01407">
    <property type="entry name" value="BUTYPHLNCDUF"/>
</dbReference>
<dbReference type="InterPro" id="IPR051051">
    <property type="entry name" value="E3_ubiq-ligase_TRIM/RNF"/>
</dbReference>
<dbReference type="CDD" id="cd16040">
    <property type="entry name" value="SPRY_PRY_SNTX"/>
    <property type="match status" value="1"/>
</dbReference>
<evidence type="ECO:0000313" key="11">
    <source>
        <dbReference type="Proteomes" id="UP000261620"/>
    </source>
</evidence>
<dbReference type="Gene3D" id="3.30.160.60">
    <property type="entry name" value="Classic Zinc Finger"/>
    <property type="match status" value="1"/>
</dbReference>
<feature type="domain" description="B30.2/SPRY" evidence="9">
    <location>
        <begin position="300"/>
        <end position="494"/>
    </location>
</feature>
<dbReference type="SMART" id="SM00449">
    <property type="entry name" value="SPRY"/>
    <property type="match status" value="1"/>
</dbReference>
<dbReference type="Gene3D" id="2.60.120.920">
    <property type="match status" value="1"/>
</dbReference>
<dbReference type="InterPro" id="IPR003877">
    <property type="entry name" value="SPRY_dom"/>
</dbReference>
<keyword evidence="1" id="KW-0399">Innate immunity</keyword>
<dbReference type="Proteomes" id="UP000261620">
    <property type="component" value="Unplaced"/>
</dbReference>
<dbReference type="GO" id="GO:0008270">
    <property type="term" value="F:zinc ion binding"/>
    <property type="evidence" value="ECO:0007669"/>
    <property type="project" value="UniProtKB-KW"/>
</dbReference>
<dbReference type="SUPFAM" id="SSF49899">
    <property type="entry name" value="Concanavalin A-like lectins/glucanases"/>
    <property type="match status" value="1"/>
</dbReference>
<dbReference type="InterPro" id="IPR001841">
    <property type="entry name" value="Znf_RING"/>
</dbReference>
<evidence type="ECO:0000256" key="1">
    <source>
        <dbReference type="ARBA" id="ARBA00022588"/>
    </source>
</evidence>
<evidence type="ECO:0008006" key="12">
    <source>
        <dbReference type="Google" id="ProtNLM"/>
    </source>
</evidence>
<dbReference type="Pfam" id="PF00643">
    <property type="entry name" value="zf-B_box"/>
    <property type="match status" value="1"/>
</dbReference>
<keyword evidence="4" id="KW-0862">Zinc</keyword>
<evidence type="ECO:0000256" key="4">
    <source>
        <dbReference type="ARBA" id="ARBA00022833"/>
    </source>
</evidence>
<dbReference type="InterPro" id="IPR000315">
    <property type="entry name" value="Znf_B-box"/>
</dbReference>
<reference evidence="10" key="1">
    <citation type="submission" date="2025-08" db="UniProtKB">
        <authorList>
            <consortium name="Ensembl"/>
        </authorList>
    </citation>
    <scope>IDENTIFICATION</scope>
</reference>
<evidence type="ECO:0000256" key="5">
    <source>
        <dbReference type="ARBA" id="ARBA00022859"/>
    </source>
</evidence>
<dbReference type="InterPro" id="IPR017907">
    <property type="entry name" value="Znf_RING_CS"/>
</dbReference>
<evidence type="ECO:0000256" key="2">
    <source>
        <dbReference type="ARBA" id="ARBA00022723"/>
    </source>
</evidence>
<dbReference type="AlphaFoldDB" id="A0A3Q3X2G8"/>
<feature type="domain" description="RING-type" evidence="7">
    <location>
        <begin position="13"/>
        <end position="56"/>
    </location>
</feature>
<dbReference type="OMA" id="QHGHKGH"/>
<evidence type="ECO:0000313" key="10">
    <source>
        <dbReference type="Ensembl" id="ENSMMOP00000025063.1"/>
    </source>
</evidence>
<dbReference type="InterPro" id="IPR006574">
    <property type="entry name" value="PRY"/>
</dbReference>
<evidence type="ECO:0000256" key="6">
    <source>
        <dbReference type="PROSITE-ProRule" id="PRU00024"/>
    </source>
</evidence>
<keyword evidence="2" id="KW-0479">Metal-binding</keyword>
<dbReference type="PROSITE" id="PS50188">
    <property type="entry name" value="B302_SPRY"/>
    <property type="match status" value="1"/>
</dbReference>
<dbReference type="SUPFAM" id="SSF57845">
    <property type="entry name" value="B-box zinc-binding domain"/>
    <property type="match status" value="1"/>
</dbReference>
<dbReference type="SMART" id="SM00336">
    <property type="entry name" value="BBOX"/>
    <property type="match status" value="1"/>
</dbReference>
<protein>
    <recommendedName>
        <fullName evidence="12">Tripartite motif containing 65</fullName>
    </recommendedName>
</protein>
<reference evidence="10" key="2">
    <citation type="submission" date="2025-09" db="UniProtKB">
        <authorList>
            <consortium name="Ensembl"/>
        </authorList>
    </citation>
    <scope>IDENTIFICATION</scope>
</reference>
<name>A0A3Q3X2G8_MOLML</name>